<accession>A0ABQ5W1R1</accession>
<dbReference type="EMBL" id="BSNS01000007">
    <property type="protein sequence ID" value="GLQ54009.1"/>
    <property type="molecule type" value="Genomic_DNA"/>
</dbReference>
<dbReference type="PANTHER" id="PTHR46438">
    <property type="entry name" value="ALPHA/BETA-HYDROLASES SUPERFAMILY PROTEIN"/>
    <property type="match status" value="1"/>
</dbReference>
<dbReference type="InterPro" id="IPR029058">
    <property type="entry name" value="AB_hydrolase_fold"/>
</dbReference>
<dbReference type="InterPro" id="IPR013216">
    <property type="entry name" value="Methyltransf_11"/>
</dbReference>
<organism evidence="3 4">
    <name type="scientific">Devosia nitrariae</name>
    <dbReference type="NCBI Taxonomy" id="2071872"/>
    <lineage>
        <taxon>Bacteria</taxon>
        <taxon>Pseudomonadati</taxon>
        <taxon>Pseudomonadota</taxon>
        <taxon>Alphaproteobacteria</taxon>
        <taxon>Hyphomicrobiales</taxon>
        <taxon>Devosiaceae</taxon>
        <taxon>Devosia</taxon>
    </lineage>
</organism>
<feature type="domain" description="Methyltransferase type 11" evidence="2">
    <location>
        <begin position="353"/>
        <end position="447"/>
    </location>
</feature>
<sequence>MNKARRVETTKEQSGPVIGAEEARLRLLTDLPVAERRVQLAGISTNVFEGGIGPPFVLLHGPGEYAAKWFRVIPELIKTHRVIAPDLPGHGKSNAIDGTVDTDRVLAWLGELIEQTCQSPAVLVGQVLGGAIAARYAAAGGAGLRCLVLSDALGLTPFQPAPEFGEALMTFATEPSEENHDRLWQRCAFDLDRLRTDLGTTWDNFKAYNLDRARTAPLKPTQHGLMEQFGIPEIAPDDLARIEVPTVLIWGRHDLATSLNVAERASARHGWPLYVIEDAADDPAIEQPAAFVEALREAISRYGEPAASDIPPHTREAWDHIAPGYDRTNTETQMQLAGEALLRAELQSGMRFLDVACGSGALAIPAARLGAEVVAVDQSPVMLQLLQDRARKDALAIDTSVMDGHALQFEAESFDIAGSQFGVMLFPDMPAGIREMARVVKPGGTVLVITYGDPHEVDFLRFLVGAVQSVRPGFEGPSVAPPPLPFQLSDPERLRAELEAAGLKKIRVETTTERTAFSSGEELWNWIIWSNPIVEEVLGELGLTKSERDTVRGVLDEMVQEQTDDSGRAYLTNPVNIGIGKK</sequence>
<comment type="caution">
    <text evidence="3">The sequence shown here is derived from an EMBL/GenBank/DDBJ whole genome shotgun (WGS) entry which is preliminary data.</text>
</comment>
<dbReference type="Gene3D" id="3.40.50.150">
    <property type="entry name" value="Vaccinia Virus protein VP39"/>
    <property type="match status" value="1"/>
</dbReference>
<evidence type="ECO:0000259" key="1">
    <source>
        <dbReference type="Pfam" id="PF00561"/>
    </source>
</evidence>
<dbReference type="CDD" id="cd02440">
    <property type="entry name" value="AdoMet_MTases"/>
    <property type="match status" value="1"/>
</dbReference>
<evidence type="ECO:0008006" key="5">
    <source>
        <dbReference type="Google" id="ProtNLM"/>
    </source>
</evidence>
<gene>
    <name evidence="3" type="ORF">GCM10010862_12680</name>
</gene>
<keyword evidence="4" id="KW-1185">Reference proteome</keyword>
<protein>
    <recommendedName>
        <fullName evidence="5">Pimeloyl-ACP methyl ester carboxylesterase</fullName>
    </recommendedName>
</protein>
<evidence type="ECO:0000313" key="3">
    <source>
        <dbReference type="EMBL" id="GLQ54009.1"/>
    </source>
</evidence>
<reference evidence="4" key="1">
    <citation type="journal article" date="2019" name="Int. J. Syst. Evol. Microbiol.">
        <title>The Global Catalogue of Microorganisms (GCM) 10K type strain sequencing project: providing services to taxonomists for standard genome sequencing and annotation.</title>
        <authorList>
            <consortium name="The Broad Institute Genomics Platform"/>
            <consortium name="The Broad Institute Genome Sequencing Center for Infectious Disease"/>
            <person name="Wu L."/>
            <person name="Ma J."/>
        </authorList>
    </citation>
    <scope>NUCLEOTIDE SEQUENCE [LARGE SCALE GENOMIC DNA]</scope>
    <source>
        <strain evidence="4">NBRC 112416</strain>
    </source>
</reference>
<dbReference type="Pfam" id="PF00561">
    <property type="entry name" value="Abhydrolase_1"/>
    <property type="match status" value="1"/>
</dbReference>
<dbReference type="RefSeq" id="WP_284339456.1">
    <property type="nucleotide sequence ID" value="NZ_BSNS01000007.1"/>
</dbReference>
<dbReference type="InterPro" id="IPR000073">
    <property type="entry name" value="AB_hydrolase_1"/>
</dbReference>
<dbReference type="Pfam" id="PF08241">
    <property type="entry name" value="Methyltransf_11"/>
    <property type="match status" value="1"/>
</dbReference>
<evidence type="ECO:0000259" key="2">
    <source>
        <dbReference type="Pfam" id="PF08241"/>
    </source>
</evidence>
<evidence type="ECO:0000313" key="4">
    <source>
        <dbReference type="Proteomes" id="UP001156691"/>
    </source>
</evidence>
<dbReference type="InterPro" id="IPR029063">
    <property type="entry name" value="SAM-dependent_MTases_sf"/>
</dbReference>
<dbReference type="Proteomes" id="UP001156691">
    <property type="component" value="Unassembled WGS sequence"/>
</dbReference>
<feature type="domain" description="AB hydrolase-1" evidence="1">
    <location>
        <begin position="54"/>
        <end position="276"/>
    </location>
</feature>
<dbReference type="PRINTS" id="PR00111">
    <property type="entry name" value="ABHYDROLASE"/>
</dbReference>
<proteinExistence type="predicted"/>
<dbReference type="Gene3D" id="3.40.50.1820">
    <property type="entry name" value="alpha/beta hydrolase"/>
    <property type="match status" value="1"/>
</dbReference>
<dbReference type="SUPFAM" id="SSF53474">
    <property type="entry name" value="alpha/beta-Hydrolases"/>
    <property type="match status" value="1"/>
</dbReference>
<name>A0ABQ5W1R1_9HYPH</name>
<dbReference type="SUPFAM" id="SSF53335">
    <property type="entry name" value="S-adenosyl-L-methionine-dependent methyltransferases"/>
    <property type="match status" value="1"/>
</dbReference>